<dbReference type="EMBL" id="BLJN01000003">
    <property type="protein sequence ID" value="GFE81448.1"/>
    <property type="molecule type" value="Genomic_DNA"/>
</dbReference>
<feature type="transmembrane region" description="Helical" evidence="1">
    <location>
        <begin position="72"/>
        <end position="95"/>
    </location>
</feature>
<dbReference type="Proteomes" id="UP000445000">
    <property type="component" value="Unassembled WGS sequence"/>
</dbReference>
<evidence type="ECO:0000256" key="1">
    <source>
        <dbReference type="SAM" id="Phobius"/>
    </source>
</evidence>
<keyword evidence="1" id="KW-1133">Transmembrane helix</keyword>
<comment type="caution">
    <text evidence="2">The sequence shown here is derived from an EMBL/GenBank/DDBJ whole genome shotgun (WGS) entry which is preliminary data.</text>
</comment>
<feature type="transmembrane region" description="Helical" evidence="1">
    <location>
        <begin position="45"/>
        <end position="65"/>
    </location>
</feature>
<feature type="transmembrane region" description="Helical" evidence="1">
    <location>
        <begin position="101"/>
        <end position="118"/>
    </location>
</feature>
<dbReference type="RefSeq" id="WP_202624398.1">
    <property type="nucleotide sequence ID" value="NZ_BLJN01000003.1"/>
</dbReference>
<feature type="transmembrane region" description="Helical" evidence="1">
    <location>
        <begin position="12"/>
        <end position="33"/>
    </location>
</feature>
<proteinExistence type="predicted"/>
<reference evidence="3" key="1">
    <citation type="submission" date="2020-01" db="EMBL/GenBank/DDBJ databases">
        <title>'Steroidobacter agaridevorans' sp. nov., agar-degrading bacteria isolated from rhizosphere soils.</title>
        <authorList>
            <person name="Ikenaga M."/>
            <person name="Kataoka M."/>
            <person name="Murouchi A."/>
            <person name="Katsuragi S."/>
            <person name="Sakai M."/>
        </authorList>
    </citation>
    <scope>NUCLEOTIDE SEQUENCE [LARGE SCALE GENOMIC DNA]</scope>
    <source>
        <strain evidence="3">YU21-B</strain>
    </source>
</reference>
<gene>
    <name evidence="2" type="ORF">GCM10011487_34480</name>
</gene>
<evidence type="ECO:0000313" key="2">
    <source>
        <dbReference type="EMBL" id="GFE81448.1"/>
    </source>
</evidence>
<keyword evidence="1" id="KW-0472">Membrane</keyword>
<name>A0A829YF23_9GAMM</name>
<protein>
    <submittedName>
        <fullName evidence="2">Uncharacterized protein</fullName>
    </submittedName>
</protein>
<keyword evidence="1" id="KW-0812">Transmembrane</keyword>
<organism evidence="2 3">
    <name type="scientific">Steroidobacter agaridevorans</name>
    <dbReference type="NCBI Taxonomy" id="2695856"/>
    <lineage>
        <taxon>Bacteria</taxon>
        <taxon>Pseudomonadati</taxon>
        <taxon>Pseudomonadota</taxon>
        <taxon>Gammaproteobacteria</taxon>
        <taxon>Steroidobacterales</taxon>
        <taxon>Steroidobacteraceae</taxon>
        <taxon>Steroidobacter</taxon>
    </lineage>
</organism>
<sequence length="136" mass="14408">MSLIQTSTFLRRILVLDAVSCAGMGLLLVTFGGGLSGVLNLPVALLQQASMVLLPFALVLAFLSTRARLPRAAVWAVIVGNAIWAIDSIVLLFTGWVQPSLLGYLFVAGQAAFVALMVELEYIGLRKSAAVTPLHA</sequence>
<dbReference type="AlphaFoldDB" id="A0A829YF23"/>
<keyword evidence="3" id="KW-1185">Reference proteome</keyword>
<accession>A0A829YF23</accession>
<evidence type="ECO:0000313" key="3">
    <source>
        <dbReference type="Proteomes" id="UP000445000"/>
    </source>
</evidence>